<reference evidence="3" key="2">
    <citation type="submission" date="2015-08" db="UniProtKB">
        <authorList>
            <consortium name="WormBaseParasite"/>
        </authorList>
    </citation>
    <scope>IDENTIFICATION</scope>
</reference>
<dbReference type="Pfam" id="PF24486">
    <property type="entry name" value="DUF7583"/>
    <property type="match status" value="1"/>
</dbReference>
<name>A0A0K0FM50_STRVS</name>
<dbReference type="WBParaSite" id="SVE_1007700.1">
    <property type="protein sequence ID" value="SVE_1007700.1"/>
    <property type="gene ID" value="SVE_1007700"/>
</dbReference>
<accession>A0A0K0FM50</accession>
<feature type="domain" description="DUF7583" evidence="1">
    <location>
        <begin position="57"/>
        <end position="147"/>
    </location>
</feature>
<sequence>MDLDNAAIFRTILFNDESIEVVDLQIASNQTKESSKVGKFVCLYKVTVVEIEVFQIYESIAITNPPVVGYSFNELRYKANSSLHLNSFTQLREITFKDDNSKVTNLERSKFKAIGRLKLKKDFVINTERNPNGTLFCLYDVPVGEFLI</sequence>
<dbReference type="InterPro" id="IPR056005">
    <property type="entry name" value="DUF7583"/>
</dbReference>
<proteinExistence type="predicted"/>
<evidence type="ECO:0000313" key="3">
    <source>
        <dbReference type="WBParaSite" id="SVE_1007700.1"/>
    </source>
</evidence>
<dbReference type="AlphaFoldDB" id="A0A0K0FM50"/>
<protein>
    <recommendedName>
        <fullName evidence="1">DUF7583 domain-containing protein</fullName>
    </recommendedName>
</protein>
<reference evidence="2" key="1">
    <citation type="submission" date="2014-07" db="EMBL/GenBank/DDBJ databases">
        <authorList>
            <person name="Martin A.A"/>
            <person name="De Silva N."/>
        </authorList>
    </citation>
    <scope>NUCLEOTIDE SEQUENCE</scope>
</reference>
<evidence type="ECO:0000259" key="1">
    <source>
        <dbReference type="Pfam" id="PF24486"/>
    </source>
</evidence>
<keyword evidence="2" id="KW-1185">Reference proteome</keyword>
<dbReference type="Proteomes" id="UP000035680">
    <property type="component" value="Unassembled WGS sequence"/>
</dbReference>
<evidence type="ECO:0000313" key="2">
    <source>
        <dbReference type="Proteomes" id="UP000035680"/>
    </source>
</evidence>
<organism evidence="2 3">
    <name type="scientific">Strongyloides venezuelensis</name>
    <name type="common">Threadworm</name>
    <dbReference type="NCBI Taxonomy" id="75913"/>
    <lineage>
        <taxon>Eukaryota</taxon>
        <taxon>Metazoa</taxon>
        <taxon>Ecdysozoa</taxon>
        <taxon>Nematoda</taxon>
        <taxon>Chromadorea</taxon>
        <taxon>Rhabditida</taxon>
        <taxon>Tylenchina</taxon>
        <taxon>Panagrolaimomorpha</taxon>
        <taxon>Strongyloidoidea</taxon>
        <taxon>Strongyloididae</taxon>
        <taxon>Strongyloides</taxon>
    </lineage>
</organism>